<comment type="caution">
    <text evidence="6">The sequence shown here is derived from an EMBL/GenBank/DDBJ whole genome shotgun (WGS) entry which is preliminary data.</text>
</comment>
<feature type="domain" description="FZ" evidence="5">
    <location>
        <begin position="70"/>
        <end position="192"/>
    </location>
</feature>
<dbReference type="Pfam" id="PF01392">
    <property type="entry name" value="Fz"/>
    <property type="match status" value="1"/>
</dbReference>
<name>A0AAE1CKZ6_9GAST</name>
<dbReference type="PANTHER" id="PTHR11309:SF96">
    <property type="entry name" value="SECRETED FRIZZLED-RELATED PROTEIN 3"/>
    <property type="match status" value="1"/>
</dbReference>
<dbReference type="InterPro" id="IPR036790">
    <property type="entry name" value="Frizzled_dom_sf"/>
</dbReference>
<feature type="compositionally biased region" description="Low complexity" evidence="4">
    <location>
        <begin position="28"/>
        <end position="40"/>
    </location>
</feature>
<sequence length="251" mass="28312">MDLLTMCVSHTVPSGTPALMPPAKPRRTTTTATSTEPTATTSSHRSWDIIFLLALAALTLLPCPAHGYVTRIEQCEPIEIPRCRAMPYNMTQMPNLVHHNTQQNARLVFQRFEELLDRRCSDVLLFLLCAIYVPICPVSLLQRAAIPPCRDVCERAKQGCEPVMNRYNVSWTDAFFDCSRLPWYERGVCVIPEAIVQKSDRAGRQQQETQQQQHSNKKSVTDGAALVPTQRQGETKIVDISYIRQIDCCGH</sequence>
<dbReference type="AlphaFoldDB" id="A0AAE1CKZ6"/>
<feature type="disulfide bond" evidence="3">
    <location>
        <begin position="83"/>
        <end position="129"/>
    </location>
</feature>
<feature type="region of interest" description="Disordered" evidence="4">
    <location>
        <begin position="14"/>
        <end position="40"/>
    </location>
</feature>
<dbReference type="GO" id="GO:0060070">
    <property type="term" value="P:canonical Wnt signaling pathway"/>
    <property type="evidence" value="ECO:0007669"/>
    <property type="project" value="TreeGrafter"/>
</dbReference>
<gene>
    <name evidence="6" type="ORF">RRG08_033288</name>
</gene>
<evidence type="ECO:0000256" key="4">
    <source>
        <dbReference type="SAM" id="MobiDB-lite"/>
    </source>
</evidence>
<dbReference type="PROSITE" id="PS50038">
    <property type="entry name" value="FZ"/>
    <property type="match status" value="1"/>
</dbReference>
<evidence type="ECO:0000259" key="5">
    <source>
        <dbReference type="PROSITE" id="PS50038"/>
    </source>
</evidence>
<keyword evidence="7" id="KW-1185">Reference proteome</keyword>
<feature type="disulfide bond" evidence="3">
    <location>
        <begin position="75"/>
        <end position="136"/>
    </location>
</feature>
<dbReference type="Proteomes" id="UP001283361">
    <property type="component" value="Unassembled WGS sequence"/>
</dbReference>
<comment type="caution">
    <text evidence="3">Lacks conserved residue(s) required for the propagation of feature annotation.</text>
</comment>
<keyword evidence="2 3" id="KW-1015">Disulfide bond</keyword>
<dbReference type="PANTHER" id="PTHR11309">
    <property type="entry name" value="FRIZZLED"/>
    <property type="match status" value="1"/>
</dbReference>
<evidence type="ECO:0000256" key="1">
    <source>
        <dbReference type="ARBA" id="ARBA00022473"/>
    </source>
</evidence>
<dbReference type="InterPro" id="IPR020067">
    <property type="entry name" value="Frizzled_dom"/>
</dbReference>
<dbReference type="GO" id="GO:0035567">
    <property type="term" value="P:non-canonical Wnt signaling pathway"/>
    <property type="evidence" value="ECO:0007669"/>
    <property type="project" value="TreeGrafter"/>
</dbReference>
<dbReference type="InterPro" id="IPR015526">
    <property type="entry name" value="Frizzled/SFRP"/>
</dbReference>
<keyword evidence="1" id="KW-0217">Developmental protein</keyword>
<evidence type="ECO:0000313" key="6">
    <source>
        <dbReference type="EMBL" id="KAK3705322.1"/>
    </source>
</evidence>
<feature type="region of interest" description="Disordered" evidence="4">
    <location>
        <begin position="201"/>
        <end position="225"/>
    </location>
</feature>
<dbReference type="SMART" id="SM00063">
    <property type="entry name" value="FRI"/>
    <property type="match status" value="1"/>
</dbReference>
<protein>
    <recommendedName>
        <fullName evidence="5">FZ domain-containing protein</fullName>
    </recommendedName>
</protein>
<reference evidence="6" key="1">
    <citation type="journal article" date="2023" name="G3 (Bethesda)">
        <title>A reference genome for the long-term kleptoplast-retaining sea slug Elysia crispata morphotype clarki.</title>
        <authorList>
            <person name="Eastman K.E."/>
            <person name="Pendleton A.L."/>
            <person name="Shaikh M.A."/>
            <person name="Suttiyut T."/>
            <person name="Ogas R."/>
            <person name="Tomko P."/>
            <person name="Gavelis G."/>
            <person name="Widhalm J.R."/>
            <person name="Wisecaver J.H."/>
        </authorList>
    </citation>
    <scope>NUCLEOTIDE SEQUENCE</scope>
    <source>
        <strain evidence="6">ECLA1</strain>
    </source>
</reference>
<accession>A0AAE1CKZ6</accession>
<dbReference type="GO" id="GO:0017147">
    <property type="term" value="F:Wnt-protein binding"/>
    <property type="evidence" value="ECO:0007669"/>
    <property type="project" value="TreeGrafter"/>
</dbReference>
<evidence type="ECO:0000256" key="2">
    <source>
        <dbReference type="ARBA" id="ARBA00023157"/>
    </source>
</evidence>
<dbReference type="EMBL" id="JAWDGP010007772">
    <property type="protein sequence ID" value="KAK3705322.1"/>
    <property type="molecule type" value="Genomic_DNA"/>
</dbReference>
<evidence type="ECO:0000256" key="3">
    <source>
        <dbReference type="PROSITE-ProRule" id="PRU00090"/>
    </source>
</evidence>
<dbReference type="GO" id="GO:0005737">
    <property type="term" value="C:cytoplasm"/>
    <property type="evidence" value="ECO:0007669"/>
    <property type="project" value="TreeGrafter"/>
</dbReference>
<dbReference type="Gene3D" id="1.10.2000.10">
    <property type="entry name" value="Frizzled cysteine-rich domain"/>
    <property type="match status" value="1"/>
</dbReference>
<dbReference type="SUPFAM" id="SSF63501">
    <property type="entry name" value="Frizzled cysteine-rich domain"/>
    <property type="match status" value="1"/>
</dbReference>
<organism evidence="6 7">
    <name type="scientific">Elysia crispata</name>
    <name type="common">lettuce slug</name>
    <dbReference type="NCBI Taxonomy" id="231223"/>
    <lineage>
        <taxon>Eukaryota</taxon>
        <taxon>Metazoa</taxon>
        <taxon>Spiralia</taxon>
        <taxon>Lophotrochozoa</taxon>
        <taxon>Mollusca</taxon>
        <taxon>Gastropoda</taxon>
        <taxon>Heterobranchia</taxon>
        <taxon>Euthyneura</taxon>
        <taxon>Panpulmonata</taxon>
        <taxon>Sacoglossa</taxon>
        <taxon>Placobranchoidea</taxon>
        <taxon>Plakobranchidae</taxon>
        <taxon>Elysia</taxon>
    </lineage>
</organism>
<dbReference type="GO" id="GO:0005615">
    <property type="term" value="C:extracellular space"/>
    <property type="evidence" value="ECO:0007669"/>
    <property type="project" value="TreeGrafter"/>
</dbReference>
<proteinExistence type="predicted"/>
<evidence type="ECO:0000313" key="7">
    <source>
        <dbReference type="Proteomes" id="UP001283361"/>
    </source>
</evidence>